<feature type="region of interest" description="Disordered" evidence="1">
    <location>
        <begin position="434"/>
        <end position="462"/>
    </location>
</feature>
<sequence>MNTLRVSVFTAPGSAADLSDRVAAALERRADLLRAGVAVRCYQAPDMLLGRHLVMAELTVRGWRPIEAAVCGGDAAAVVERFTGELVERIALCAYDPPRAAEKVSENELRAVGGLDVFDVRSYLGEPLDPAAWPFPRYDPDAPVDWTLADDLVTGRPVYLPVALCTARPGRSPGVPQWCEPTTDGTAAGRGRAVATAHAVRELYERDALRLAWFTGSPLRPAREPAWWRGDRAADEAAGWRTEFFTGATRLGVPLWVALTRHRRSPLYAIGSACDEDSEDGLRHALEEALRGRMYPWLRRGARFRHVQPVRAFGDHGDYYSDPERIGELDVLFPRRMTQAVPAAGGASVPGQGLRRGPVPGNGRPARPDEGAHVPDLPVEGLGGAVRLRLLRGRDLEVVRILHPRLQPVESAHAAARLVGWARTSAARRAGLRAAPAPFAEPPAPAGLAGPERGPRGRRGQV</sequence>
<feature type="region of interest" description="Disordered" evidence="1">
    <location>
        <begin position="342"/>
        <end position="378"/>
    </location>
</feature>
<feature type="compositionally biased region" description="Low complexity" evidence="1">
    <location>
        <begin position="342"/>
        <end position="353"/>
    </location>
</feature>
<gene>
    <name evidence="3" type="ORF">GCM10022416_49960</name>
</gene>
<dbReference type="InterPro" id="IPR003776">
    <property type="entry name" value="YcaO-like_dom"/>
</dbReference>
<dbReference type="PANTHER" id="PTHR37809">
    <property type="entry name" value="RIBOSOMAL PROTEIN S12 METHYLTHIOTRANSFERASE ACCESSORY FACTOR YCAO"/>
    <property type="match status" value="1"/>
</dbReference>
<keyword evidence="4" id="KW-1185">Reference proteome</keyword>
<evidence type="ECO:0000256" key="1">
    <source>
        <dbReference type="SAM" id="MobiDB-lite"/>
    </source>
</evidence>
<evidence type="ECO:0000313" key="3">
    <source>
        <dbReference type="EMBL" id="GAA4152058.1"/>
    </source>
</evidence>
<dbReference type="RefSeq" id="WP_345024040.1">
    <property type="nucleotide sequence ID" value="NZ_BAABDO010000099.1"/>
</dbReference>
<dbReference type="Gene3D" id="3.30.1330.230">
    <property type="match status" value="1"/>
</dbReference>
<proteinExistence type="predicted"/>
<evidence type="ECO:0000313" key="4">
    <source>
        <dbReference type="Proteomes" id="UP001500266"/>
    </source>
</evidence>
<dbReference type="PANTHER" id="PTHR37809:SF1">
    <property type="entry name" value="RIBOSOMAL PROTEIN S12 METHYLTHIOTRANSFERASE ACCESSORY FACTOR YCAO"/>
    <property type="match status" value="1"/>
</dbReference>
<name>A0ABP7ZAU5_9ACTN</name>
<protein>
    <recommendedName>
        <fullName evidence="2">YcaO domain-containing protein</fullName>
    </recommendedName>
</protein>
<dbReference type="Pfam" id="PF02624">
    <property type="entry name" value="YcaO"/>
    <property type="match status" value="1"/>
</dbReference>
<feature type="domain" description="YcaO" evidence="2">
    <location>
        <begin position="70"/>
        <end position="440"/>
    </location>
</feature>
<dbReference type="PROSITE" id="PS51664">
    <property type="entry name" value="YCAO"/>
    <property type="match status" value="1"/>
</dbReference>
<organism evidence="3 4">
    <name type="scientific">Actinomadura keratinilytica</name>
    <dbReference type="NCBI Taxonomy" id="547461"/>
    <lineage>
        <taxon>Bacteria</taxon>
        <taxon>Bacillati</taxon>
        <taxon>Actinomycetota</taxon>
        <taxon>Actinomycetes</taxon>
        <taxon>Streptosporangiales</taxon>
        <taxon>Thermomonosporaceae</taxon>
        <taxon>Actinomadura</taxon>
    </lineage>
</organism>
<accession>A0ABP7ZAU5</accession>
<evidence type="ECO:0000259" key="2">
    <source>
        <dbReference type="PROSITE" id="PS51664"/>
    </source>
</evidence>
<dbReference type="Proteomes" id="UP001500266">
    <property type="component" value="Unassembled WGS sequence"/>
</dbReference>
<comment type="caution">
    <text evidence="3">The sequence shown here is derived from an EMBL/GenBank/DDBJ whole genome shotgun (WGS) entry which is preliminary data.</text>
</comment>
<dbReference type="EMBL" id="BAABDO010000099">
    <property type="protein sequence ID" value="GAA4152058.1"/>
    <property type="molecule type" value="Genomic_DNA"/>
</dbReference>
<reference evidence="4" key="1">
    <citation type="journal article" date="2019" name="Int. J. Syst. Evol. Microbiol.">
        <title>The Global Catalogue of Microorganisms (GCM) 10K type strain sequencing project: providing services to taxonomists for standard genome sequencing and annotation.</title>
        <authorList>
            <consortium name="The Broad Institute Genomics Platform"/>
            <consortium name="The Broad Institute Genome Sequencing Center for Infectious Disease"/>
            <person name="Wu L."/>
            <person name="Ma J."/>
        </authorList>
    </citation>
    <scope>NUCLEOTIDE SEQUENCE [LARGE SCALE GENOMIC DNA]</scope>
    <source>
        <strain evidence="4">JCM 17316</strain>
    </source>
</reference>